<name>A0A6C0BPZ7_9ZZZZ</name>
<proteinExistence type="inferred from homology"/>
<feature type="domain" description="Toprim" evidence="7">
    <location>
        <begin position="3"/>
        <end position="120"/>
    </location>
</feature>
<evidence type="ECO:0000256" key="6">
    <source>
        <dbReference type="ARBA" id="ARBA00023235"/>
    </source>
</evidence>
<comment type="catalytic activity">
    <reaction evidence="1">
        <text>ATP-independent breakage of single-stranded DNA, followed by passage and rejoining.</text>
        <dbReference type="EC" id="5.6.2.1"/>
    </reaction>
</comment>
<dbReference type="AlphaFoldDB" id="A0A6C0BPZ7"/>
<dbReference type="InterPro" id="IPR023406">
    <property type="entry name" value="Topo_IA_AS"/>
</dbReference>
<keyword evidence="4" id="KW-0799">Topoisomerase</keyword>
<dbReference type="InterPro" id="IPR013825">
    <property type="entry name" value="Topo_IA_cen_sub2"/>
</dbReference>
<evidence type="ECO:0000259" key="8">
    <source>
        <dbReference type="PROSITE" id="PS52039"/>
    </source>
</evidence>
<dbReference type="Gene3D" id="1.10.460.10">
    <property type="entry name" value="Topoisomerase I, domain 2"/>
    <property type="match status" value="2"/>
</dbReference>
<feature type="domain" description="Topo IA-type catalytic" evidence="8">
    <location>
        <begin position="136"/>
        <end position="591"/>
    </location>
</feature>
<dbReference type="SMART" id="SM00437">
    <property type="entry name" value="TOP1Ac"/>
    <property type="match status" value="1"/>
</dbReference>
<dbReference type="Gene3D" id="2.70.20.10">
    <property type="entry name" value="Topoisomerase I, domain 3"/>
    <property type="match status" value="1"/>
</dbReference>
<dbReference type="InterPro" id="IPR006171">
    <property type="entry name" value="TOPRIM_dom"/>
</dbReference>
<keyword evidence="6" id="KW-0413">Isomerase</keyword>
<dbReference type="Gene3D" id="1.10.290.10">
    <property type="entry name" value="Topoisomerase I, domain 4"/>
    <property type="match status" value="1"/>
</dbReference>
<dbReference type="InterPro" id="IPR003602">
    <property type="entry name" value="Topo_IA_DNA-bd_dom"/>
</dbReference>
<dbReference type="InterPro" id="IPR013826">
    <property type="entry name" value="Topo_IA_cen_sub3"/>
</dbReference>
<dbReference type="PROSITE" id="PS50880">
    <property type="entry name" value="TOPRIM"/>
    <property type="match status" value="1"/>
</dbReference>
<dbReference type="InterPro" id="IPR000380">
    <property type="entry name" value="Topo_IA"/>
</dbReference>
<dbReference type="InterPro" id="IPR013497">
    <property type="entry name" value="Topo_IA_cen"/>
</dbReference>
<dbReference type="Gene3D" id="3.40.50.140">
    <property type="match status" value="1"/>
</dbReference>
<evidence type="ECO:0000256" key="2">
    <source>
        <dbReference type="ARBA" id="ARBA00009446"/>
    </source>
</evidence>
<evidence type="ECO:0000256" key="1">
    <source>
        <dbReference type="ARBA" id="ARBA00000213"/>
    </source>
</evidence>
<dbReference type="InterPro" id="IPR005733">
    <property type="entry name" value="TopoI_bac-type"/>
</dbReference>
<dbReference type="PRINTS" id="PR00417">
    <property type="entry name" value="PRTPISMRASEI"/>
</dbReference>
<dbReference type="SMART" id="SM00436">
    <property type="entry name" value="TOP1Bc"/>
    <property type="match status" value="1"/>
</dbReference>
<evidence type="ECO:0000256" key="4">
    <source>
        <dbReference type="ARBA" id="ARBA00023029"/>
    </source>
</evidence>
<reference evidence="9" key="1">
    <citation type="journal article" date="2020" name="Nature">
        <title>Giant virus diversity and host interactions through global metagenomics.</title>
        <authorList>
            <person name="Schulz F."/>
            <person name="Roux S."/>
            <person name="Paez-Espino D."/>
            <person name="Jungbluth S."/>
            <person name="Walsh D.A."/>
            <person name="Denef V.J."/>
            <person name="McMahon K.D."/>
            <person name="Konstantinidis K.T."/>
            <person name="Eloe-Fadrosh E.A."/>
            <person name="Kyrpides N.C."/>
            <person name="Woyke T."/>
        </authorList>
    </citation>
    <scope>NUCLEOTIDE SEQUENCE</scope>
    <source>
        <strain evidence="9">GVMAG-M-3300018416-26</strain>
    </source>
</reference>
<dbReference type="Pfam" id="PF01751">
    <property type="entry name" value="Toprim"/>
    <property type="match status" value="1"/>
</dbReference>
<dbReference type="PROSITE" id="PS00396">
    <property type="entry name" value="TOPO_IA_1"/>
    <property type="match status" value="1"/>
</dbReference>
<dbReference type="InterPro" id="IPR003601">
    <property type="entry name" value="Topo_IA_2"/>
</dbReference>
<organism evidence="9">
    <name type="scientific">viral metagenome</name>
    <dbReference type="NCBI Taxonomy" id="1070528"/>
    <lineage>
        <taxon>unclassified sequences</taxon>
        <taxon>metagenomes</taxon>
        <taxon>organismal metagenomes</taxon>
    </lineage>
</organism>
<protein>
    <recommendedName>
        <fullName evidence="3">DNA topoisomerase</fullName>
        <ecNumber evidence="3">5.6.2.1</ecNumber>
    </recommendedName>
</protein>
<dbReference type="SUPFAM" id="SSF56712">
    <property type="entry name" value="Prokaryotic type I DNA topoisomerase"/>
    <property type="match status" value="1"/>
</dbReference>
<dbReference type="GO" id="GO:0006265">
    <property type="term" value="P:DNA topological change"/>
    <property type="evidence" value="ECO:0007669"/>
    <property type="project" value="InterPro"/>
</dbReference>
<dbReference type="EC" id="5.6.2.1" evidence="3"/>
<dbReference type="PROSITE" id="PS52039">
    <property type="entry name" value="TOPO_IA_2"/>
    <property type="match status" value="1"/>
</dbReference>
<dbReference type="PANTHER" id="PTHR42785">
    <property type="entry name" value="DNA TOPOISOMERASE, TYPE IA, CORE"/>
    <property type="match status" value="1"/>
</dbReference>
<dbReference type="CDD" id="cd00186">
    <property type="entry name" value="TOP1Ac"/>
    <property type="match status" value="1"/>
</dbReference>
<evidence type="ECO:0000313" key="9">
    <source>
        <dbReference type="EMBL" id="QHS94130.1"/>
    </source>
</evidence>
<dbReference type="GO" id="GO:0003677">
    <property type="term" value="F:DNA binding"/>
    <property type="evidence" value="ECO:0007669"/>
    <property type="project" value="UniProtKB-KW"/>
</dbReference>
<evidence type="ECO:0000259" key="7">
    <source>
        <dbReference type="PROSITE" id="PS50880"/>
    </source>
</evidence>
<dbReference type="NCBIfam" id="TIGR01051">
    <property type="entry name" value="topA_bact"/>
    <property type="match status" value="1"/>
</dbReference>
<sequence>MAYNLVIVESSTKANIIAKYLNESDELRSHGKFKVVASQGHVRDISKKKMGIDMNTFDCDFIIIENKRKIVSNLKKQIENAHKVYLAADNDREGEGIAWHLKEHFKLKSKKYERILFNEITKKALVYAVLNPVDIDKNMVDAYLTRRILDRFVGFMITKLLWKSFSSNVTLSAGRVQSATLKIIMDKEKELIDFVSEPYWTIRGDFGDHLSDTTLYYNNAIWKINDNKIVNKVLSETLSRAIFKLKSCNVKNNIKEKPPLPFTTSSLQQVGYGEFGSITRIMAIAQQLYEMGAITYMRTDSTSINTDMVNNIKNHIEDKYSSSYVSDRIVKGGKQKHAQEAHEAIRPTTLKYPFSKKMTVEQQKMYTLIYKRTIAAFMSDVLYTEATVYIENDQMSKDYMFIGKHKIIQFQGWLKIYNDDGKYEESNVDGFVAKCKKMQHVEAKTITGRCTWTIPPSRYNESSLVNILEKSGIGRPSTYASIISKLVDKMYIQKSKEVQGKEKKYTNYILDVKKQKIVTQVEEKFVGSEKNKLVPLNIGNIVNEYVSKVFPNITDAKFTSEMEANIDLISNGGLYYKKFLQDFYKKDFEIRFLNAMVLIKTNTGDTNKQQLGQEEIEINDKKIVDVMNDSRKTCILRSTRYGPVIEIRSKDSSEKSVYINIKPYLQETNKKLKDLTVDEIKTFISLPLNLKYKNDYYSLLFGRYGFYIKSEERNHKIYKNLLGYVFSGNYELLMKSIKL</sequence>
<dbReference type="PANTHER" id="PTHR42785:SF1">
    <property type="entry name" value="DNA TOPOISOMERASE"/>
    <property type="match status" value="1"/>
</dbReference>
<evidence type="ECO:0000256" key="5">
    <source>
        <dbReference type="ARBA" id="ARBA00023125"/>
    </source>
</evidence>
<keyword evidence="5" id="KW-0238">DNA-binding</keyword>
<dbReference type="EMBL" id="MN739216">
    <property type="protein sequence ID" value="QHS94130.1"/>
    <property type="molecule type" value="Genomic_DNA"/>
</dbReference>
<dbReference type="InterPro" id="IPR013824">
    <property type="entry name" value="Topo_IA_cen_sub1"/>
</dbReference>
<evidence type="ECO:0000256" key="3">
    <source>
        <dbReference type="ARBA" id="ARBA00012891"/>
    </source>
</evidence>
<dbReference type="SMART" id="SM00493">
    <property type="entry name" value="TOPRIM"/>
    <property type="match status" value="1"/>
</dbReference>
<dbReference type="Pfam" id="PF01131">
    <property type="entry name" value="Topoisom_bac"/>
    <property type="match status" value="1"/>
</dbReference>
<accession>A0A6C0BPZ7</accession>
<dbReference type="InterPro" id="IPR023405">
    <property type="entry name" value="Topo_IA_core_domain"/>
</dbReference>
<comment type="similarity">
    <text evidence="2">Belongs to the type IA topoisomerase family.</text>
</comment>
<dbReference type="GO" id="GO:0003917">
    <property type="term" value="F:DNA topoisomerase type I (single strand cut, ATP-independent) activity"/>
    <property type="evidence" value="ECO:0007669"/>
    <property type="project" value="UniProtKB-EC"/>
</dbReference>